<dbReference type="Proteomes" id="UP000190626">
    <property type="component" value="Unassembled WGS sequence"/>
</dbReference>
<evidence type="ECO:0000313" key="2">
    <source>
        <dbReference type="EMBL" id="OPH51885.1"/>
    </source>
</evidence>
<keyword evidence="1" id="KW-0472">Membrane</keyword>
<dbReference type="AlphaFoldDB" id="A0A1V4HDH2"/>
<evidence type="ECO:0000313" key="3">
    <source>
        <dbReference type="Proteomes" id="UP000190626"/>
    </source>
</evidence>
<dbReference type="GO" id="GO:0071555">
    <property type="term" value="P:cell wall organization"/>
    <property type="evidence" value="ECO:0007669"/>
    <property type="project" value="UniProtKB-KW"/>
</dbReference>
<comment type="pathway">
    <text evidence="1">Cell wall biogenesis; peptidoglycan biosynthesis.</text>
</comment>
<keyword evidence="3" id="KW-1185">Reference proteome</keyword>
<feature type="transmembrane region" description="Helical" evidence="1">
    <location>
        <begin position="81"/>
        <end position="103"/>
    </location>
</feature>
<dbReference type="OrthoDB" id="7888986at2"/>
<keyword evidence="1" id="KW-1003">Cell membrane</keyword>
<dbReference type="GO" id="GO:0015648">
    <property type="term" value="F:lipid-linked peptidoglycan transporter activity"/>
    <property type="evidence" value="ECO:0007669"/>
    <property type="project" value="UniProtKB-UniRule"/>
</dbReference>
<evidence type="ECO:0000256" key="1">
    <source>
        <dbReference type="HAMAP-Rule" id="MF_02077"/>
    </source>
</evidence>
<dbReference type="InterPro" id="IPR021260">
    <property type="entry name" value="Amj"/>
</dbReference>
<dbReference type="UniPathway" id="UPA00219"/>
<feature type="transmembrane region" description="Helical" evidence="1">
    <location>
        <begin position="237"/>
        <end position="258"/>
    </location>
</feature>
<keyword evidence="1" id="KW-0961">Cell wall biogenesis/degradation</keyword>
<comment type="similarity">
    <text evidence="1">Belongs to the Amj family.</text>
</comment>
<reference evidence="3" key="1">
    <citation type="submission" date="2016-07" db="EMBL/GenBank/DDBJ databases">
        <authorList>
            <person name="Florea S."/>
            <person name="Webb J.S."/>
            <person name="Jaromczyk J."/>
            <person name="Schardl C.L."/>
        </authorList>
    </citation>
    <scope>NUCLEOTIDE SEQUENCE [LARGE SCALE GENOMIC DNA]</scope>
    <source>
        <strain evidence="3">CY1</strain>
    </source>
</reference>
<feature type="transmembrane region" description="Helical" evidence="1">
    <location>
        <begin position="157"/>
        <end position="180"/>
    </location>
</feature>
<keyword evidence="1" id="KW-1133">Transmembrane helix</keyword>
<comment type="caution">
    <text evidence="2">The sequence shown here is derived from an EMBL/GenBank/DDBJ whole genome shotgun (WGS) entry which is preliminary data.</text>
</comment>
<feature type="transmembrane region" description="Helical" evidence="1">
    <location>
        <begin position="192"/>
        <end position="216"/>
    </location>
</feature>
<dbReference type="GO" id="GO:0005886">
    <property type="term" value="C:plasma membrane"/>
    <property type="evidence" value="ECO:0007669"/>
    <property type="project" value="UniProtKB-SubCell"/>
</dbReference>
<proteinExistence type="inferred from homology"/>
<accession>A0A1V4HDH2</accession>
<organism evidence="2 3">
    <name type="scientific">Paenibacillus ferrarius</name>
    <dbReference type="NCBI Taxonomy" id="1469647"/>
    <lineage>
        <taxon>Bacteria</taxon>
        <taxon>Bacillati</taxon>
        <taxon>Bacillota</taxon>
        <taxon>Bacilli</taxon>
        <taxon>Bacillales</taxon>
        <taxon>Paenibacillaceae</taxon>
        <taxon>Paenibacillus</taxon>
    </lineage>
</organism>
<dbReference type="RefSeq" id="WP_079416830.1">
    <property type="nucleotide sequence ID" value="NZ_MBTG01000029.1"/>
</dbReference>
<dbReference type="EMBL" id="MBTG01000029">
    <property type="protein sequence ID" value="OPH51885.1"/>
    <property type="molecule type" value="Genomic_DNA"/>
</dbReference>
<dbReference type="Pfam" id="PF10997">
    <property type="entry name" value="Amj"/>
    <property type="match status" value="1"/>
</dbReference>
<keyword evidence="1" id="KW-0813">Transport</keyword>
<dbReference type="GO" id="GO:0008360">
    <property type="term" value="P:regulation of cell shape"/>
    <property type="evidence" value="ECO:0007669"/>
    <property type="project" value="UniProtKB-KW"/>
</dbReference>
<keyword evidence="1" id="KW-0573">Peptidoglycan synthesis</keyword>
<comment type="function">
    <text evidence="1">Involved in peptidoglycan biosynthesis. Transports lipid-linked peptidoglycan precursors from the inner to the outer leaflet of the cytoplasmic membrane.</text>
</comment>
<keyword evidence="1" id="KW-0812">Transmembrane</keyword>
<comment type="subcellular location">
    <subcellularLocation>
        <location evidence="1">Cell membrane</location>
        <topology evidence="1">Multi-pass membrane protein</topology>
    </subcellularLocation>
</comment>
<dbReference type="HAMAP" id="MF_02077">
    <property type="entry name" value="Amj_flippase"/>
    <property type="match status" value="1"/>
</dbReference>
<sequence length="265" mass="28807">MTERIILISLLTLVIHSAETLSYAVRMAGIRSGKLAIALSLTGMIVLISRTSNIAQGTMTGKVVDFAKMHLEFNIVGNFRIILTAASLGTLLAIALFPTFVALSGRMVAHLEKAGSVPKMIQNALRVDVIQHSFYHFRLPKWEMVQRLRAGGLPKRLMIINCFVTAIYTVGVLAALYATFLPGQYSIGASQASGLINGVATILLTLLIAPQVALLTDKALRKKAKLSSINKVFGALMFSRFCGTLLAQVIFIPAAYWIKTIVPYL</sequence>
<comment type="caution">
    <text evidence="1">Lacks conserved residue(s) required for the propagation of feature annotation.</text>
</comment>
<protein>
    <recommendedName>
        <fullName evidence="1">Lipid II flippase Amj</fullName>
    </recommendedName>
</protein>
<gene>
    <name evidence="1" type="primary">amj</name>
    <name evidence="2" type="ORF">BC351_34285</name>
</gene>
<dbReference type="GO" id="GO:0009252">
    <property type="term" value="P:peptidoglycan biosynthetic process"/>
    <property type="evidence" value="ECO:0007669"/>
    <property type="project" value="UniProtKB-UniRule"/>
</dbReference>
<keyword evidence="1" id="KW-0133">Cell shape</keyword>
<dbReference type="STRING" id="1469647.BC351_34285"/>
<name>A0A1V4HDH2_9BACL</name>